<organism evidence="11">
    <name type="scientific">Tanacetum cinerariifolium</name>
    <name type="common">Dalmatian daisy</name>
    <name type="synonym">Chrysanthemum cinerariifolium</name>
    <dbReference type="NCBI Taxonomy" id="118510"/>
    <lineage>
        <taxon>Eukaryota</taxon>
        <taxon>Viridiplantae</taxon>
        <taxon>Streptophyta</taxon>
        <taxon>Embryophyta</taxon>
        <taxon>Tracheophyta</taxon>
        <taxon>Spermatophyta</taxon>
        <taxon>Magnoliopsida</taxon>
        <taxon>eudicotyledons</taxon>
        <taxon>Gunneridae</taxon>
        <taxon>Pentapetalae</taxon>
        <taxon>asterids</taxon>
        <taxon>campanulids</taxon>
        <taxon>Asterales</taxon>
        <taxon>Asteraceae</taxon>
        <taxon>Asteroideae</taxon>
        <taxon>Anthemideae</taxon>
        <taxon>Anthemidinae</taxon>
        <taxon>Tanacetum</taxon>
    </lineage>
</organism>
<keyword evidence="4" id="KW-0862">Zinc</keyword>
<dbReference type="AlphaFoldDB" id="A0A699K5I1"/>
<evidence type="ECO:0000256" key="4">
    <source>
        <dbReference type="ARBA" id="ARBA00022833"/>
    </source>
</evidence>
<feature type="non-terminal residue" evidence="11">
    <location>
        <position position="260"/>
    </location>
</feature>
<sequence length="260" mass="29150">MATQVGSITTGVGSSSSPTIAQILTTTRNPEVWQHYNLCKRMDNSTKAQCKHCFNFLSSGSNSTLRNHITHPHCEALKTVPKARQSSMARDESVILYNPDVLHKQFTGLVIQQGLPLNHFDNAQMKRVFQNHMQPNYNHVSCTTLKRHCIRRLFGSPLGLVLSKMLRKVFVNFNLEENFLSITLDNASNNTRAIGRLALKYSPPMEGRFYHSRCVAHIINLAVQSGLAVPVIRDGKKPKPEGETRNNWGGTGHAYRVTGR</sequence>
<dbReference type="Pfam" id="PF02892">
    <property type="entry name" value="zf-BED"/>
    <property type="match status" value="1"/>
</dbReference>
<keyword evidence="3 8" id="KW-0863">Zinc-finger</keyword>
<evidence type="ECO:0000256" key="6">
    <source>
        <dbReference type="ARBA" id="ARBA00023163"/>
    </source>
</evidence>
<dbReference type="InterPro" id="IPR012337">
    <property type="entry name" value="RNaseH-like_sf"/>
</dbReference>
<dbReference type="InterPro" id="IPR003656">
    <property type="entry name" value="Znf_BED"/>
</dbReference>
<dbReference type="EMBL" id="BKCJ010483852">
    <property type="protein sequence ID" value="GFA76645.1"/>
    <property type="molecule type" value="Genomic_DNA"/>
</dbReference>
<evidence type="ECO:0000256" key="2">
    <source>
        <dbReference type="ARBA" id="ARBA00022723"/>
    </source>
</evidence>
<dbReference type="SUPFAM" id="SSF53098">
    <property type="entry name" value="Ribonuclease H-like"/>
    <property type="match status" value="1"/>
</dbReference>
<dbReference type="GO" id="GO:0008270">
    <property type="term" value="F:zinc ion binding"/>
    <property type="evidence" value="ECO:0007669"/>
    <property type="project" value="UniProtKB-KW"/>
</dbReference>
<keyword evidence="7" id="KW-0539">Nucleus</keyword>
<evidence type="ECO:0000256" key="8">
    <source>
        <dbReference type="PROSITE-ProRule" id="PRU00027"/>
    </source>
</evidence>
<reference evidence="11" key="1">
    <citation type="journal article" date="2019" name="Sci. Rep.">
        <title>Draft genome of Tanacetum cinerariifolium, the natural source of mosquito coil.</title>
        <authorList>
            <person name="Yamashiro T."/>
            <person name="Shiraishi A."/>
            <person name="Satake H."/>
            <person name="Nakayama K."/>
        </authorList>
    </citation>
    <scope>NUCLEOTIDE SEQUENCE</scope>
</reference>
<keyword evidence="5" id="KW-0805">Transcription regulation</keyword>
<feature type="domain" description="BED-type" evidence="10">
    <location>
        <begin position="27"/>
        <end position="80"/>
    </location>
</feature>
<dbReference type="PROSITE" id="PS50808">
    <property type="entry name" value="ZF_BED"/>
    <property type="match status" value="1"/>
</dbReference>
<gene>
    <name evidence="11" type="ORF">Tci_648617</name>
</gene>
<evidence type="ECO:0000256" key="3">
    <source>
        <dbReference type="ARBA" id="ARBA00022771"/>
    </source>
</evidence>
<feature type="compositionally biased region" description="Basic and acidic residues" evidence="9">
    <location>
        <begin position="234"/>
        <end position="244"/>
    </location>
</feature>
<protein>
    <recommendedName>
        <fullName evidence="10">BED-type domain-containing protein</fullName>
    </recommendedName>
</protein>
<dbReference type="GO" id="GO:0005634">
    <property type="term" value="C:nucleus"/>
    <property type="evidence" value="ECO:0007669"/>
    <property type="project" value="UniProtKB-SubCell"/>
</dbReference>
<evidence type="ECO:0000259" key="10">
    <source>
        <dbReference type="PROSITE" id="PS50808"/>
    </source>
</evidence>
<comment type="caution">
    <text evidence="11">The sequence shown here is derived from an EMBL/GenBank/DDBJ whole genome shotgun (WGS) entry which is preliminary data.</text>
</comment>
<name>A0A699K5I1_TANCI</name>
<keyword evidence="6" id="KW-0804">Transcription</keyword>
<evidence type="ECO:0000256" key="9">
    <source>
        <dbReference type="SAM" id="MobiDB-lite"/>
    </source>
</evidence>
<accession>A0A699K5I1</accession>
<feature type="region of interest" description="Disordered" evidence="9">
    <location>
        <begin position="234"/>
        <end position="260"/>
    </location>
</feature>
<dbReference type="PANTHER" id="PTHR46481">
    <property type="entry name" value="ZINC FINGER BED DOMAIN-CONTAINING PROTEIN 4"/>
    <property type="match status" value="1"/>
</dbReference>
<proteinExistence type="predicted"/>
<evidence type="ECO:0000313" key="11">
    <source>
        <dbReference type="EMBL" id="GFA76645.1"/>
    </source>
</evidence>
<keyword evidence="2" id="KW-0479">Metal-binding</keyword>
<evidence type="ECO:0000256" key="7">
    <source>
        <dbReference type="ARBA" id="ARBA00023242"/>
    </source>
</evidence>
<comment type="subcellular location">
    <subcellularLocation>
        <location evidence="1">Nucleus</location>
    </subcellularLocation>
</comment>
<dbReference type="GO" id="GO:0003677">
    <property type="term" value="F:DNA binding"/>
    <property type="evidence" value="ECO:0007669"/>
    <property type="project" value="InterPro"/>
</dbReference>
<dbReference type="PANTHER" id="PTHR46481:SF10">
    <property type="entry name" value="ZINC FINGER BED DOMAIN-CONTAINING PROTEIN 39"/>
    <property type="match status" value="1"/>
</dbReference>
<evidence type="ECO:0000256" key="5">
    <source>
        <dbReference type="ARBA" id="ARBA00023015"/>
    </source>
</evidence>
<dbReference type="InterPro" id="IPR052035">
    <property type="entry name" value="ZnF_BED_domain_contain"/>
</dbReference>
<evidence type="ECO:0000256" key="1">
    <source>
        <dbReference type="ARBA" id="ARBA00004123"/>
    </source>
</evidence>